<evidence type="ECO:0000256" key="1">
    <source>
        <dbReference type="ARBA" id="ARBA00004496"/>
    </source>
</evidence>
<dbReference type="InterPro" id="IPR018392">
    <property type="entry name" value="LysM"/>
</dbReference>
<dbReference type="EMBL" id="RAQJ01000001">
    <property type="protein sequence ID" value="RKE98641.1"/>
    <property type="molecule type" value="Genomic_DNA"/>
</dbReference>
<evidence type="ECO:0000256" key="2">
    <source>
        <dbReference type="ARBA" id="ARBA00022490"/>
    </source>
</evidence>
<dbReference type="GO" id="GO:0005737">
    <property type="term" value="C:cytoplasm"/>
    <property type="evidence" value="ECO:0007669"/>
    <property type="project" value="UniProtKB-SubCell"/>
</dbReference>
<gene>
    <name evidence="6" type="ORF">BXY80_0734</name>
</gene>
<feature type="coiled-coil region" evidence="4">
    <location>
        <begin position="18"/>
        <end position="57"/>
    </location>
</feature>
<accession>A0A420DWT4</accession>
<evidence type="ECO:0000256" key="4">
    <source>
        <dbReference type="SAM" id="Coils"/>
    </source>
</evidence>
<keyword evidence="7" id="KW-1185">Reference proteome</keyword>
<name>A0A420DWT4_9FLAO</name>
<dbReference type="NCBIfam" id="NF008399">
    <property type="entry name" value="PRK11198.1"/>
    <property type="match status" value="1"/>
</dbReference>
<dbReference type="Proteomes" id="UP000284892">
    <property type="component" value="Unassembled WGS sequence"/>
</dbReference>
<dbReference type="AlphaFoldDB" id="A0A420DWT4"/>
<evidence type="ECO:0000259" key="5">
    <source>
        <dbReference type="PROSITE" id="PS51782"/>
    </source>
</evidence>
<evidence type="ECO:0000313" key="6">
    <source>
        <dbReference type="EMBL" id="RKE98641.1"/>
    </source>
</evidence>
<dbReference type="PANTHER" id="PTHR34700:SF8">
    <property type="entry name" value="POTASSIUM BINDING PROTEIN KBP"/>
    <property type="match status" value="1"/>
</dbReference>
<dbReference type="Pfam" id="PF01476">
    <property type="entry name" value="LysM"/>
    <property type="match status" value="1"/>
</dbReference>
<dbReference type="SUPFAM" id="SSF54106">
    <property type="entry name" value="LysM domain"/>
    <property type="match status" value="1"/>
</dbReference>
<reference evidence="6 7" key="1">
    <citation type="submission" date="2018-09" db="EMBL/GenBank/DDBJ databases">
        <title>Genomic Encyclopedia of Archaeal and Bacterial Type Strains, Phase II (KMG-II): from individual species to whole genera.</title>
        <authorList>
            <person name="Goeker M."/>
        </authorList>
    </citation>
    <scope>NUCLEOTIDE SEQUENCE [LARGE SCALE GENOMIC DNA]</scope>
    <source>
        <strain evidence="6 7">DSM 26283</strain>
    </source>
</reference>
<dbReference type="InterPro" id="IPR052196">
    <property type="entry name" value="Bact_Kbp"/>
</dbReference>
<comment type="caution">
    <text evidence="6">The sequence shown here is derived from an EMBL/GenBank/DDBJ whole genome shotgun (WGS) entry which is preliminary data.</text>
</comment>
<dbReference type="Gene3D" id="3.10.350.10">
    <property type="entry name" value="LysM domain"/>
    <property type="match status" value="1"/>
</dbReference>
<dbReference type="PANTHER" id="PTHR34700">
    <property type="entry name" value="POTASSIUM BINDING PROTEIN KBP"/>
    <property type="match status" value="1"/>
</dbReference>
<protein>
    <recommendedName>
        <fullName evidence="3">Potassium binding protein Kbp</fullName>
    </recommendedName>
</protein>
<sequence length="165" mass="17836">MGLFSFIKNAGAKVFGIGKTTEEEAAEAKAKAAAAELRVEEAAAKNLEQTINDLALQVKNLDIFIDDDMARVSGMAYDQATKEKVVLVIGNTDGIATVDDQMTVEHVQPEAQFHTVVSGDTLGKIAKNYYGNAMAYPTIFEANKPMLTDPDKIYPGQVLRIPALD</sequence>
<feature type="domain" description="LysM" evidence="5">
    <location>
        <begin position="112"/>
        <end position="161"/>
    </location>
</feature>
<keyword evidence="2" id="KW-0963">Cytoplasm</keyword>
<comment type="subcellular location">
    <subcellularLocation>
        <location evidence="1">Cytoplasm</location>
    </subcellularLocation>
</comment>
<dbReference type="CDD" id="cd00118">
    <property type="entry name" value="LysM"/>
    <property type="match status" value="1"/>
</dbReference>
<dbReference type="RefSeq" id="WP_120199841.1">
    <property type="nucleotide sequence ID" value="NZ_RAQJ01000001.1"/>
</dbReference>
<proteinExistence type="predicted"/>
<dbReference type="PROSITE" id="PS51782">
    <property type="entry name" value="LYSM"/>
    <property type="match status" value="1"/>
</dbReference>
<organism evidence="6 7">
    <name type="scientific">Ichthyenterobacterium magnum</name>
    <dbReference type="NCBI Taxonomy" id="1230530"/>
    <lineage>
        <taxon>Bacteria</taxon>
        <taxon>Pseudomonadati</taxon>
        <taxon>Bacteroidota</taxon>
        <taxon>Flavobacteriia</taxon>
        <taxon>Flavobacteriales</taxon>
        <taxon>Flavobacteriaceae</taxon>
        <taxon>Ichthyenterobacterium</taxon>
    </lineage>
</organism>
<evidence type="ECO:0000256" key="3">
    <source>
        <dbReference type="ARBA" id="ARBA00072219"/>
    </source>
</evidence>
<dbReference type="OrthoDB" id="370541at2"/>
<dbReference type="InterPro" id="IPR036779">
    <property type="entry name" value="LysM_dom_sf"/>
</dbReference>
<keyword evidence="4" id="KW-0175">Coiled coil</keyword>
<dbReference type="FunFam" id="3.10.350.10:FF:000001">
    <property type="entry name" value="Peptidoglycan-binding protein LysM"/>
    <property type="match status" value="1"/>
</dbReference>
<evidence type="ECO:0000313" key="7">
    <source>
        <dbReference type="Proteomes" id="UP000284892"/>
    </source>
</evidence>
<dbReference type="SMART" id="SM00257">
    <property type="entry name" value="LysM"/>
    <property type="match status" value="1"/>
</dbReference>